<dbReference type="EMBL" id="CAJPIN010005288">
    <property type="protein sequence ID" value="CAG2057366.1"/>
    <property type="molecule type" value="Genomic_DNA"/>
</dbReference>
<evidence type="ECO:0000313" key="3">
    <source>
        <dbReference type="Proteomes" id="UP001153148"/>
    </source>
</evidence>
<proteinExistence type="predicted"/>
<gene>
    <name evidence="2" type="ORF">TPAB3V08_LOCUS4345</name>
</gene>
<accession>A0ABN7NSR4</accession>
<name>A0ABN7NSR4_TIMPD</name>
<sequence>MGNSISPEEKLAICIRYMASGAQAAYGDSSKYLFKWSFCIPSTCTSDDWKDIHQHFINKTQIPLEVSVHSDNCQTAQDKPFNAAEYTAILVFGFFGILTIFSTAYDIRMGESVIPYSDSIVSSLEQRFSEEHSPAFSLLALTHPYHVGDDHSRFQDENQADELLQNLYRMPTRLLRKLE</sequence>
<keyword evidence="1" id="KW-1133">Transmembrane helix</keyword>
<keyword evidence="1" id="KW-0812">Transmembrane</keyword>
<organism evidence="2 3">
    <name type="scientific">Timema podura</name>
    <name type="common">Walking stick</name>
    <dbReference type="NCBI Taxonomy" id="61482"/>
    <lineage>
        <taxon>Eukaryota</taxon>
        <taxon>Metazoa</taxon>
        <taxon>Ecdysozoa</taxon>
        <taxon>Arthropoda</taxon>
        <taxon>Hexapoda</taxon>
        <taxon>Insecta</taxon>
        <taxon>Pterygota</taxon>
        <taxon>Neoptera</taxon>
        <taxon>Polyneoptera</taxon>
        <taxon>Phasmatodea</taxon>
        <taxon>Timematodea</taxon>
        <taxon>Timematoidea</taxon>
        <taxon>Timematidae</taxon>
        <taxon>Timema</taxon>
    </lineage>
</organism>
<keyword evidence="1" id="KW-0472">Membrane</keyword>
<comment type="caution">
    <text evidence="2">The sequence shown here is derived from an EMBL/GenBank/DDBJ whole genome shotgun (WGS) entry which is preliminary data.</text>
</comment>
<evidence type="ECO:0000313" key="2">
    <source>
        <dbReference type="EMBL" id="CAG2057366.1"/>
    </source>
</evidence>
<protein>
    <recommendedName>
        <fullName evidence="4">Nose resistant-to-fluoxetine protein N-terminal domain-containing protein</fullName>
    </recommendedName>
</protein>
<reference evidence="2" key="1">
    <citation type="submission" date="2021-03" db="EMBL/GenBank/DDBJ databases">
        <authorList>
            <person name="Tran Van P."/>
        </authorList>
    </citation>
    <scope>NUCLEOTIDE SEQUENCE</scope>
</reference>
<keyword evidence="3" id="KW-1185">Reference proteome</keyword>
<dbReference type="Proteomes" id="UP001153148">
    <property type="component" value="Unassembled WGS sequence"/>
</dbReference>
<feature type="transmembrane region" description="Helical" evidence="1">
    <location>
        <begin position="86"/>
        <end position="105"/>
    </location>
</feature>
<evidence type="ECO:0000256" key="1">
    <source>
        <dbReference type="SAM" id="Phobius"/>
    </source>
</evidence>
<evidence type="ECO:0008006" key="4">
    <source>
        <dbReference type="Google" id="ProtNLM"/>
    </source>
</evidence>